<reference evidence="1 2" key="1">
    <citation type="submission" date="2018-12" db="EMBL/GenBank/DDBJ databases">
        <title>Still something new to discover - new insights into E. coli phage diversity and taxonomy.</title>
        <authorList>
            <person name="Korf I.H.E."/>
            <person name="Adriaennsens E."/>
            <person name="Dreiseikelmann B."/>
            <person name="Kropinski A."/>
            <person name="Nimtz M."/>
            <person name="Meier-Kolthoff J.P."/>
            <person name="Rohde M."/>
            <person name="van Raaij M."/>
            <person name="Wittmann J."/>
        </authorList>
    </citation>
    <scope>NUCLEOTIDE SEQUENCE [LARGE SCALE GENOMIC DNA]</scope>
</reference>
<organismHost>
    <name type="scientific">Escherichia coli</name>
    <dbReference type="NCBI Taxonomy" id="562"/>
</organismHost>
<name>A0A482GN17_BPGOS</name>
<organism evidence="1 2">
    <name type="scientific">Escherichia phage vB_EcoM_Goslar</name>
    <dbReference type="NCBI Taxonomy" id="2502409"/>
    <lineage>
        <taxon>Viruses</taxon>
        <taxon>Duplodnaviria</taxon>
        <taxon>Heunggongvirae</taxon>
        <taxon>Uroviricota</taxon>
        <taxon>Caudoviricetes</taxon>
        <taxon>Chimalliviridae</taxon>
        <taxon>Goslarvirus</taxon>
        <taxon>Goslarvirus goslar</taxon>
    </lineage>
</organism>
<dbReference type="EMBL" id="MK327938">
    <property type="protein sequence ID" value="QBO63905.1"/>
    <property type="molecule type" value="Genomic_DNA"/>
</dbReference>
<accession>A0A482GN17</accession>
<dbReference type="Proteomes" id="UP000294673">
    <property type="component" value="Segment"/>
</dbReference>
<keyword evidence="2" id="KW-1185">Reference proteome</keyword>
<evidence type="ECO:0000313" key="1">
    <source>
        <dbReference type="EMBL" id="QBO63905.1"/>
    </source>
</evidence>
<sequence>MSWFDRKFFTLEEVLDLPCDANKEKIADMQRIALTHAINDVSQFSIGDRVELPFGTGEEGDNIAVKFVPAVVVGVHFTASQVSYDLAIPIDGCDLFMVFSNFRGDMRTIDGSNATDFIEKRVAEALVKKTLGTPNLKVIENE</sequence>
<gene>
    <name evidence="1" type="ORF">Goslar_00112</name>
</gene>
<protein>
    <submittedName>
        <fullName evidence="1">Uncharacterized protein</fullName>
    </submittedName>
</protein>
<evidence type="ECO:0000313" key="2">
    <source>
        <dbReference type="Proteomes" id="UP000294673"/>
    </source>
</evidence>
<proteinExistence type="predicted"/>